<feature type="compositionally biased region" description="Basic and acidic residues" evidence="1">
    <location>
        <begin position="240"/>
        <end position="251"/>
    </location>
</feature>
<dbReference type="Proteomes" id="UP000236621">
    <property type="component" value="Unassembled WGS sequence"/>
</dbReference>
<name>A0A2K3QEL9_9HYPO</name>
<dbReference type="STRING" id="45235.A0A2K3QEL9"/>
<proteinExistence type="predicted"/>
<dbReference type="PANTHER" id="PTHR13464">
    <property type="entry name" value="TRANSCRIPTIONAL REGULATOR PROTEIN HCNGP"/>
    <property type="match status" value="1"/>
</dbReference>
<feature type="region of interest" description="Disordered" evidence="1">
    <location>
        <begin position="1"/>
        <end position="51"/>
    </location>
</feature>
<dbReference type="Pfam" id="PF07818">
    <property type="entry name" value="HCNGP"/>
    <property type="match status" value="1"/>
</dbReference>
<dbReference type="InterPro" id="IPR012479">
    <property type="entry name" value="SAP30BP"/>
</dbReference>
<organism evidence="2 3">
    <name type="scientific">Tolypocladium capitatum</name>
    <dbReference type="NCBI Taxonomy" id="45235"/>
    <lineage>
        <taxon>Eukaryota</taxon>
        <taxon>Fungi</taxon>
        <taxon>Dikarya</taxon>
        <taxon>Ascomycota</taxon>
        <taxon>Pezizomycotina</taxon>
        <taxon>Sordariomycetes</taxon>
        <taxon>Hypocreomycetidae</taxon>
        <taxon>Hypocreales</taxon>
        <taxon>Ophiocordycipitaceae</taxon>
        <taxon>Tolypocladium</taxon>
    </lineage>
</organism>
<accession>A0A2K3QEL9</accession>
<comment type="caution">
    <text evidence="2">The sequence shown here is derived from an EMBL/GenBank/DDBJ whole genome shotgun (WGS) entry which is preliminary data.</text>
</comment>
<evidence type="ECO:0000313" key="2">
    <source>
        <dbReference type="EMBL" id="PNY25969.1"/>
    </source>
</evidence>
<dbReference type="GO" id="GO:0006355">
    <property type="term" value="P:regulation of DNA-templated transcription"/>
    <property type="evidence" value="ECO:0007669"/>
    <property type="project" value="InterPro"/>
</dbReference>
<dbReference type="OrthoDB" id="1714508at2759"/>
<feature type="region of interest" description="Disordered" evidence="1">
    <location>
        <begin position="240"/>
        <end position="287"/>
    </location>
</feature>
<evidence type="ECO:0000256" key="1">
    <source>
        <dbReference type="SAM" id="MobiDB-lite"/>
    </source>
</evidence>
<keyword evidence="3" id="KW-1185">Reference proteome</keyword>
<dbReference type="AlphaFoldDB" id="A0A2K3QEL9"/>
<evidence type="ECO:0008006" key="4">
    <source>
        <dbReference type="Google" id="ProtNLM"/>
    </source>
</evidence>
<evidence type="ECO:0000313" key="3">
    <source>
        <dbReference type="Proteomes" id="UP000236621"/>
    </source>
</evidence>
<feature type="compositionally biased region" description="Basic and acidic residues" evidence="1">
    <location>
        <begin position="278"/>
        <end position="287"/>
    </location>
</feature>
<feature type="region of interest" description="Disordered" evidence="1">
    <location>
        <begin position="69"/>
        <end position="168"/>
    </location>
</feature>
<dbReference type="PANTHER" id="PTHR13464:SF0">
    <property type="entry name" value="SAP30-BINDING PROTEIN"/>
    <property type="match status" value="1"/>
</dbReference>
<protein>
    <recommendedName>
        <fullName evidence="4">Meiotically up-regulated protein</fullName>
    </recommendedName>
</protein>
<sequence>MAALVSYASSDDEGDEEPPSQQRHLAAAELSPKATSTTTEADEAQPKPGKRVIVFAQYPSPRVTDVLNHAVAAECPKPAPPSEPEPEQQERPLVAGPPPQSAVPLGPSLPPMEASPMAGDEDGPDAPASPYSANRAAIHHLTLPSVPNLEIPPSPPGSPPPRVSKTFDQFLSLKKRGTHFNKKLEQSTALRNPSVMDKLLEFAGLDGQQQYETTLSLDLWDPTAFPESAFVEKLRKSRETLAKEREADRSGGGRSSIDFVPCTAAGAGTASGAGGLARGEKRRGGWK</sequence>
<dbReference type="GO" id="GO:0005634">
    <property type="term" value="C:nucleus"/>
    <property type="evidence" value="ECO:0007669"/>
    <property type="project" value="TreeGrafter"/>
</dbReference>
<feature type="compositionally biased region" description="Pro residues" evidence="1">
    <location>
        <begin position="150"/>
        <end position="162"/>
    </location>
</feature>
<reference evidence="2 3" key="1">
    <citation type="submission" date="2017-08" db="EMBL/GenBank/DDBJ databases">
        <title>Harnessing the power of phylogenomics to disentangle the directionality and signatures of interkingdom host jumping in the parasitic fungal genus Tolypocladium.</title>
        <authorList>
            <person name="Quandt C.A."/>
            <person name="Patterson W."/>
            <person name="Spatafora J.W."/>
        </authorList>
    </citation>
    <scope>NUCLEOTIDE SEQUENCE [LARGE SCALE GENOMIC DNA]</scope>
    <source>
        <strain evidence="2 3">CBS 113982</strain>
    </source>
</reference>
<dbReference type="EMBL" id="NRSZ01000635">
    <property type="protein sequence ID" value="PNY25969.1"/>
    <property type="molecule type" value="Genomic_DNA"/>
</dbReference>
<gene>
    <name evidence="2" type="ORF">TCAP_04090</name>
</gene>